<reference evidence="1" key="1">
    <citation type="journal article" date="2021" name="PeerJ">
        <title>Extensive microbial diversity within the chicken gut microbiome revealed by metagenomics and culture.</title>
        <authorList>
            <person name="Gilroy R."/>
            <person name="Ravi A."/>
            <person name="Getino M."/>
            <person name="Pursley I."/>
            <person name="Horton D.L."/>
            <person name="Alikhan N.F."/>
            <person name="Baker D."/>
            <person name="Gharbi K."/>
            <person name="Hall N."/>
            <person name="Watson M."/>
            <person name="Adriaenssens E.M."/>
            <person name="Foster-Nyarko E."/>
            <person name="Jarju S."/>
            <person name="Secka A."/>
            <person name="Antonio M."/>
            <person name="Oren A."/>
            <person name="Chaudhuri R.R."/>
            <person name="La Ragione R."/>
            <person name="Hildebrand F."/>
            <person name="Pallen M.J."/>
        </authorList>
    </citation>
    <scope>NUCLEOTIDE SEQUENCE</scope>
    <source>
        <strain evidence="1">CHK33-7979</strain>
    </source>
</reference>
<dbReference type="CDD" id="cd09846">
    <property type="entry name" value="DUF1312"/>
    <property type="match status" value="1"/>
</dbReference>
<organism evidence="1 2">
    <name type="scientific">Candidatus Intestinimonas merdavium</name>
    <dbReference type="NCBI Taxonomy" id="2838622"/>
    <lineage>
        <taxon>Bacteria</taxon>
        <taxon>Bacillati</taxon>
        <taxon>Bacillota</taxon>
        <taxon>Clostridia</taxon>
        <taxon>Eubacteriales</taxon>
        <taxon>Intestinimonas</taxon>
    </lineage>
</organism>
<dbReference type="Proteomes" id="UP000886824">
    <property type="component" value="Unassembled WGS sequence"/>
</dbReference>
<proteinExistence type="predicted"/>
<evidence type="ECO:0000313" key="1">
    <source>
        <dbReference type="EMBL" id="HIY72925.1"/>
    </source>
</evidence>
<comment type="caution">
    <text evidence="1">The sequence shown here is derived from an EMBL/GenBank/DDBJ whole genome shotgun (WGS) entry which is preliminary data.</text>
</comment>
<dbReference type="EMBL" id="DXCX01000031">
    <property type="protein sequence ID" value="HIY72925.1"/>
    <property type="molecule type" value="Genomic_DNA"/>
</dbReference>
<accession>A0A9D1Z466</accession>
<dbReference type="Gene3D" id="2.60.320.10">
    <property type="entry name" value="N-utilization substance G protein NusG, insert domain"/>
    <property type="match status" value="1"/>
</dbReference>
<dbReference type="AlphaFoldDB" id="A0A9D1Z466"/>
<sequence length="132" mass="13750">MRSSAADRVRPTPLDALVALAVLAAAAAILFAFRPKSGNFLTARIVLDNELVAELPLSALSETVTLDVPGARYPITVEAEQGRVRVSHSECPSQDCVHTGWVSRSGGQIICLPNRLVITVTGGGADADAVTG</sequence>
<dbReference type="InterPro" id="IPR038690">
    <property type="entry name" value="NusG_2_sf"/>
</dbReference>
<evidence type="ECO:0000313" key="2">
    <source>
        <dbReference type="Proteomes" id="UP000886824"/>
    </source>
</evidence>
<gene>
    <name evidence="1" type="ORF">H9826_02955</name>
</gene>
<name>A0A9D1Z466_9FIRM</name>
<protein>
    <submittedName>
        <fullName evidence="1">NusG domain II-containing protein</fullName>
    </submittedName>
</protein>
<dbReference type="Pfam" id="PF07009">
    <property type="entry name" value="NusG_II"/>
    <property type="match status" value="1"/>
</dbReference>
<reference evidence="1" key="2">
    <citation type="submission" date="2021-04" db="EMBL/GenBank/DDBJ databases">
        <authorList>
            <person name="Gilroy R."/>
        </authorList>
    </citation>
    <scope>NUCLEOTIDE SEQUENCE</scope>
    <source>
        <strain evidence="1">CHK33-7979</strain>
    </source>
</reference>